<dbReference type="PANTHER" id="PTHR11188:SF17">
    <property type="entry name" value="FI21816P1"/>
    <property type="match status" value="1"/>
</dbReference>
<protein>
    <submittedName>
        <fullName evidence="5">Arrestin domain-containing protein 4</fullName>
    </submittedName>
</protein>
<evidence type="ECO:0000256" key="1">
    <source>
        <dbReference type="ARBA" id="ARBA00005298"/>
    </source>
</evidence>
<feature type="domain" description="Arrestin C-terminal-like" evidence="3">
    <location>
        <begin position="169"/>
        <end position="300"/>
    </location>
</feature>
<evidence type="ECO:0000256" key="2">
    <source>
        <dbReference type="ARBA" id="ARBA00022606"/>
    </source>
</evidence>
<dbReference type="SMART" id="SM01017">
    <property type="entry name" value="Arrestin_C"/>
    <property type="match status" value="1"/>
</dbReference>
<dbReference type="AlphaFoldDB" id="A0A9C6UA34"/>
<evidence type="ECO:0000259" key="3">
    <source>
        <dbReference type="SMART" id="SM01017"/>
    </source>
</evidence>
<dbReference type="Gene3D" id="2.60.40.640">
    <property type="match status" value="2"/>
</dbReference>
<keyword evidence="4" id="KW-1185">Reference proteome</keyword>
<dbReference type="Pfam" id="PF00339">
    <property type="entry name" value="Arrestin_N"/>
    <property type="match status" value="1"/>
</dbReference>
<dbReference type="GO" id="GO:0015031">
    <property type="term" value="P:protein transport"/>
    <property type="evidence" value="ECO:0007669"/>
    <property type="project" value="TreeGrafter"/>
</dbReference>
<dbReference type="KEGG" id="foc:113206126"/>
<dbReference type="InterPro" id="IPR011021">
    <property type="entry name" value="Arrestin-like_N"/>
</dbReference>
<evidence type="ECO:0000313" key="4">
    <source>
        <dbReference type="Proteomes" id="UP000504606"/>
    </source>
</evidence>
<dbReference type="InterPro" id="IPR014752">
    <property type="entry name" value="Arrestin-like_C"/>
</dbReference>
<dbReference type="InterPro" id="IPR014756">
    <property type="entry name" value="Ig_E-set"/>
</dbReference>
<dbReference type="InterPro" id="IPR050357">
    <property type="entry name" value="Arrestin_domain-protein"/>
</dbReference>
<reference evidence="5" key="1">
    <citation type="submission" date="2025-08" db="UniProtKB">
        <authorList>
            <consortium name="RefSeq"/>
        </authorList>
    </citation>
    <scope>IDENTIFICATION</scope>
    <source>
        <tissue evidence="5">Whole organism</tissue>
    </source>
</reference>
<dbReference type="Pfam" id="PF02752">
    <property type="entry name" value="Arrestin_C"/>
    <property type="match status" value="1"/>
</dbReference>
<sequence length="332" mass="37602">MPRKLLKFLILFDNTNLLYFPGQFLSGRVLVELEEDTPSLGLHFHVIGEGVVKLRTPRRDRPADRESYIDFRMRLLGEPGSAPVVLSPGIHSFPFKLGLPLGLPSTFLGKHGWVQYYCKAALREPQGLVHKNQQVFIVMNPIDLNLEPPILAQPFRCEIEHKLGVSCMGSGPVLCRVALDRGGYVPGETIAISATVRNHSRVTIKNTKAALTETISYMSGGKVVHMETRELASLRRGKIRPGQSDEWNNQQLYVPPLPPTNLRGCHLIKIQYDVYFIIVPKSLEKEIKLQLPIMMATYPLRSNDGTLRRKHNTHYPTTLPIFRPWLEEKAIE</sequence>
<gene>
    <name evidence="5" type="primary">LOC113206126</name>
</gene>
<dbReference type="GO" id="GO:0005737">
    <property type="term" value="C:cytoplasm"/>
    <property type="evidence" value="ECO:0007669"/>
    <property type="project" value="TreeGrafter"/>
</dbReference>
<proteinExistence type="inferred from homology"/>
<dbReference type="InterPro" id="IPR011022">
    <property type="entry name" value="Arrestin_C-like"/>
</dbReference>
<evidence type="ECO:0000313" key="5">
    <source>
        <dbReference type="RefSeq" id="XP_052123853.1"/>
    </source>
</evidence>
<comment type="similarity">
    <text evidence="1">Belongs to the arrestin family.</text>
</comment>
<name>A0A9C6UA34_FRAOC</name>
<accession>A0A9C6UA34</accession>
<dbReference type="CTD" id="38023"/>
<dbReference type="RefSeq" id="XP_052123853.1">
    <property type="nucleotide sequence ID" value="XM_052267893.1"/>
</dbReference>
<dbReference type="PANTHER" id="PTHR11188">
    <property type="entry name" value="ARRESTIN DOMAIN CONTAINING PROTEIN"/>
    <property type="match status" value="1"/>
</dbReference>
<dbReference type="GeneID" id="113206126"/>
<dbReference type="SUPFAM" id="SSF81296">
    <property type="entry name" value="E set domains"/>
    <property type="match status" value="2"/>
</dbReference>
<keyword evidence="2" id="KW-0716">Sensory transduction</keyword>
<dbReference type="Proteomes" id="UP000504606">
    <property type="component" value="Unplaced"/>
</dbReference>
<dbReference type="OrthoDB" id="2333384at2759"/>
<organism evidence="4 5">
    <name type="scientific">Frankliniella occidentalis</name>
    <name type="common">Western flower thrips</name>
    <name type="synonym">Euthrips occidentalis</name>
    <dbReference type="NCBI Taxonomy" id="133901"/>
    <lineage>
        <taxon>Eukaryota</taxon>
        <taxon>Metazoa</taxon>
        <taxon>Ecdysozoa</taxon>
        <taxon>Arthropoda</taxon>
        <taxon>Hexapoda</taxon>
        <taxon>Insecta</taxon>
        <taxon>Pterygota</taxon>
        <taxon>Neoptera</taxon>
        <taxon>Paraneoptera</taxon>
        <taxon>Thysanoptera</taxon>
        <taxon>Terebrantia</taxon>
        <taxon>Thripoidea</taxon>
        <taxon>Thripidae</taxon>
        <taxon>Frankliniella</taxon>
    </lineage>
</organism>